<evidence type="ECO:0000256" key="2">
    <source>
        <dbReference type="SAM" id="SignalP"/>
    </source>
</evidence>
<keyword evidence="1" id="KW-1133">Transmembrane helix</keyword>
<dbReference type="AlphaFoldDB" id="A0A183JH70"/>
<feature type="signal peptide" evidence="2">
    <location>
        <begin position="1"/>
        <end position="19"/>
    </location>
</feature>
<evidence type="ECO:0000256" key="1">
    <source>
        <dbReference type="SAM" id="Phobius"/>
    </source>
</evidence>
<organism evidence="3">
    <name type="scientific">Schistosoma curassoni</name>
    <dbReference type="NCBI Taxonomy" id="6186"/>
    <lineage>
        <taxon>Eukaryota</taxon>
        <taxon>Metazoa</taxon>
        <taxon>Spiralia</taxon>
        <taxon>Lophotrochozoa</taxon>
        <taxon>Platyhelminthes</taxon>
        <taxon>Trematoda</taxon>
        <taxon>Digenea</taxon>
        <taxon>Strigeidida</taxon>
        <taxon>Schistosomatoidea</taxon>
        <taxon>Schistosomatidae</taxon>
        <taxon>Schistosoma</taxon>
    </lineage>
</organism>
<name>A0A183JH70_9TREM</name>
<keyword evidence="2" id="KW-0732">Signal</keyword>
<sequence>MFILFGFSLFLNTFDRTVSTISLLICVTNTSLRRCNCAKISIEFFLKLFANSSTCFISDSITPSMEISFIVHFFVIFGTSISLFGITCASKSKVKSGKLYKFCTFHSTI</sequence>
<feature type="transmembrane region" description="Helical" evidence="1">
    <location>
        <begin position="69"/>
        <end position="89"/>
    </location>
</feature>
<keyword evidence="1" id="KW-0812">Transmembrane</keyword>
<protein>
    <submittedName>
        <fullName evidence="3">Secreted protein</fullName>
    </submittedName>
</protein>
<dbReference type="WBParaSite" id="SCUD_0000204301-mRNA-1">
    <property type="protein sequence ID" value="SCUD_0000204301-mRNA-1"/>
    <property type="gene ID" value="SCUD_0000204301"/>
</dbReference>
<keyword evidence="1" id="KW-0472">Membrane</keyword>
<evidence type="ECO:0000313" key="3">
    <source>
        <dbReference type="WBParaSite" id="SCUD_0000204301-mRNA-1"/>
    </source>
</evidence>
<proteinExistence type="predicted"/>
<reference evidence="3" key="1">
    <citation type="submission" date="2016-06" db="UniProtKB">
        <authorList>
            <consortium name="WormBaseParasite"/>
        </authorList>
    </citation>
    <scope>IDENTIFICATION</scope>
</reference>
<feature type="chain" id="PRO_5008151295" evidence="2">
    <location>
        <begin position="20"/>
        <end position="109"/>
    </location>
</feature>
<accession>A0A183JH70</accession>